<keyword evidence="7" id="KW-0479">Metal-binding</keyword>
<feature type="domain" description="Cyclic nucleotide-binding" evidence="18">
    <location>
        <begin position="1"/>
        <end position="48"/>
    </location>
</feature>
<dbReference type="InterPro" id="IPR000719">
    <property type="entry name" value="Prot_kinase_dom"/>
</dbReference>
<organism evidence="20">
    <name type="scientific">Alexandrium catenella</name>
    <name type="common">Red tide dinoflagellate</name>
    <name type="synonym">Gonyaulax catenella</name>
    <dbReference type="NCBI Taxonomy" id="2925"/>
    <lineage>
        <taxon>Eukaryota</taxon>
        <taxon>Sar</taxon>
        <taxon>Alveolata</taxon>
        <taxon>Dinophyceae</taxon>
        <taxon>Gonyaulacales</taxon>
        <taxon>Pyrocystaceae</taxon>
        <taxon>Alexandrium</taxon>
    </lineage>
</organism>
<dbReference type="SUPFAM" id="SSF51206">
    <property type="entry name" value="cAMP-binding domain-like"/>
    <property type="match status" value="3"/>
</dbReference>
<comment type="similarity">
    <text evidence="2">Belongs to the protein kinase superfamily. AGC Ser/Thr protein kinase family. cGMP subfamily.</text>
</comment>
<keyword evidence="8" id="KW-0547">Nucleotide-binding</keyword>
<dbReference type="PRINTS" id="PR00103">
    <property type="entry name" value="CAMPKINASE"/>
</dbReference>
<comment type="catalytic activity">
    <reaction evidence="13">
        <text>L-threonyl-[protein] + ATP = O-phospho-L-threonyl-[protein] + ADP + H(+)</text>
        <dbReference type="Rhea" id="RHEA:46608"/>
        <dbReference type="Rhea" id="RHEA-COMP:11060"/>
        <dbReference type="Rhea" id="RHEA-COMP:11605"/>
        <dbReference type="ChEBI" id="CHEBI:15378"/>
        <dbReference type="ChEBI" id="CHEBI:30013"/>
        <dbReference type="ChEBI" id="CHEBI:30616"/>
        <dbReference type="ChEBI" id="CHEBI:61977"/>
        <dbReference type="ChEBI" id="CHEBI:456216"/>
        <dbReference type="EC" id="2.7.11.12"/>
    </reaction>
</comment>
<evidence type="ECO:0000313" key="20">
    <source>
        <dbReference type="EMBL" id="CAD9124623.1"/>
    </source>
</evidence>
<evidence type="ECO:0000256" key="1">
    <source>
        <dbReference type="ARBA" id="ARBA00001946"/>
    </source>
</evidence>
<evidence type="ECO:0000256" key="16">
    <source>
        <dbReference type="SAM" id="MobiDB-lite"/>
    </source>
</evidence>
<evidence type="ECO:0000256" key="12">
    <source>
        <dbReference type="ARBA" id="ARBA00024113"/>
    </source>
</evidence>
<dbReference type="AlphaFoldDB" id="A0A7S1QAA8"/>
<feature type="domain" description="Cyclic nucleotide-binding" evidence="18">
    <location>
        <begin position="239"/>
        <end position="351"/>
    </location>
</feature>
<dbReference type="InterPro" id="IPR000961">
    <property type="entry name" value="AGC-kinase_C"/>
</dbReference>
<dbReference type="GO" id="GO:0046872">
    <property type="term" value="F:metal ion binding"/>
    <property type="evidence" value="ECO:0007669"/>
    <property type="project" value="UniProtKB-KW"/>
</dbReference>
<dbReference type="SMART" id="SM00220">
    <property type="entry name" value="S_TKc"/>
    <property type="match status" value="1"/>
</dbReference>
<feature type="domain" description="AGC-kinase C-terminal" evidence="19">
    <location>
        <begin position="639"/>
        <end position="691"/>
    </location>
</feature>
<keyword evidence="9" id="KW-0418">Kinase</keyword>
<dbReference type="SMART" id="SM00133">
    <property type="entry name" value="S_TK_X"/>
    <property type="match status" value="1"/>
</dbReference>
<dbReference type="Gene3D" id="3.30.200.20">
    <property type="entry name" value="Phosphorylase Kinase, domain 1"/>
    <property type="match status" value="1"/>
</dbReference>
<dbReference type="GO" id="GO:0005524">
    <property type="term" value="F:ATP binding"/>
    <property type="evidence" value="ECO:0007669"/>
    <property type="project" value="UniProtKB-KW"/>
</dbReference>
<evidence type="ECO:0000256" key="14">
    <source>
        <dbReference type="ARBA" id="ARBA00047462"/>
    </source>
</evidence>
<keyword evidence="10" id="KW-0067">ATP-binding</keyword>
<evidence type="ECO:0000256" key="4">
    <source>
        <dbReference type="ARBA" id="ARBA00022490"/>
    </source>
</evidence>
<dbReference type="PROSITE" id="PS00889">
    <property type="entry name" value="CNMP_BINDING_2"/>
    <property type="match status" value="3"/>
</dbReference>
<dbReference type="EMBL" id="HBGE01031520">
    <property type="protein sequence ID" value="CAD9124623.1"/>
    <property type="molecule type" value="Transcribed_RNA"/>
</dbReference>
<dbReference type="GO" id="GO:0005952">
    <property type="term" value="C:cAMP-dependent protein kinase complex"/>
    <property type="evidence" value="ECO:0007669"/>
    <property type="project" value="TreeGrafter"/>
</dbReference>
<evidence type="ECO:0000256" key="10">
    <source>
        <dbReference type="ARBA" id="ARBA00022840"/>
    </source>
</evidence>
<evidence type="ECO:0000256" key="3">
    <source>
        <dbReference type="ARBA" id="ARBA00012428"/>
    </source>
</evidence>
<dbReference type="InterPro" id="IPR000595">
    <property type="entry name" value="cNMP-bd_dom"/>
</dbReference>
<evidence type="ECO:0000256" key="6">
    <source>
        <dbReference type="ARBA" id="ARBA00022679"/>
    </source>
</evidence>
<proteinExistence type="inferred from homology"/>
<name>A0A7S1QAA8_ALECA</name>
<dbReference type="PANTHER" id="PTHR24353">
    <property type="entry name" value="CYCLIC NUCLEOTIDE-DEPENDENT PROTEIN KINASE"/>
    <property type="match status" value="1"/>
</dbReference>
<dbReference type="GO" id="GO:0004691">
    <property type="term" value="F:cAMP-dependent protein kinase activity"/>
    <property type="evidence" value="ECO:0007669"/>
    <property type="project" value="TreeGrafter"/>
</dbReference>
<accession>A0A7S1QAA8</accession>
<dbReference type="PROSITE" id="PS50042">
    <property type="entry name" value="CNMP_BINDING_3"/>
    <property type="match status" value="3"/>
</dbReference>
<evidence type="ECO:0000256" key="11">
    <source>
        <dbReference type="ARBA" id="ARBA00022842"/>
    </source>
</evidence>
<evidence type="ECO:0000259" key="19">
    <source>
        <dbReference type="PROSITE" id="PS51285"/>
    </source>
</evidence>
<dbReference type="InterPro" id="IPR014710">
    <property type="entry name" value="RmlC-like_jellyroll"/>
</dbReference>
<evidence type="ECO:0000256" key="2">
    <source>
        <dbReference type="ARBA" id="ARBA00006352"/>
    </source>
</evidence>
<dbReference type="FunFam" id="1.10.510.10:FF:000005">
    <property type="entry name" value="cAMP-dependent protein kinase catalytic subunit alpha"/>
    <property type="match status" value="1"/>
</dbReference>
<comment type="catalytic activity">
    <reaction evidence="14">
        <text>L-seryl-[protein] + ATP = O-phospho-L-seryl-[protein] + ADP + H(+)</text>
        <dbReference type="Rhea" id="RHEA:17989"/>
        <dbReference type="Rhea" id="RHEA-COMP:9863"/>
        <dbReference type="Rhea" id="RHEA-COMP:11604"/>
        <dbReference type="ChEBI" id="CHEBI:15378"/>
        <dbReference type="ChEBI" id="CHEBI:29999"/>
        <dbReference type="ChEBI" id="CHEBI:30616"/>
        <dbReference type="ChEBI" id="CHEBI:83421"/>
        <dbReference type="ChEBI" id="CHEBI:456216"/>
        <dbReference type="EC" id="2.7.11.12"/>
    </reaction>
</comment>
<dbReference type="EC" id="2.7.11.12" evidence="3"/>
<dbReference type="Gene3D" id="2.60.120.10">
    <property type="entry name" value="Jelly Rolls"/>
    <property type="match status" value="3"/>
</dbReference>
<reference evidence="20" key="1">
    <citation type="submission" date="2021-01" db="EMBL/GenBank/DDBJ databases">
        <authorList>
            <person name="Corre E."/>
            <person name="Pelletier E."/>
            <person name="Niang G."/>
            <person name="Scheremetjew M."/>
            <person name="Finn R."/>
            <person name="Kale V."/>
            <person name="Holt S."/>
            <person name="Cochrane G."/>
            <person name="Meng A."/>
            <person name="Brown T."/>
            <person name="Cohen L."/>
        </authorList>
    </citation>
    <scope>NUCLEOTIDE SEQUENCE</scope>
    <source>
        <strain evidence="20">OF101</strain>
    </source>
</reference>
<protein>
    <recommendedName>
        <fullName evidence="12">cGMP-dependent protein kinase</fullName>
        <ecNumber evidence="3">2.7.11.12</ecNumber>
    </recommendedName>
</protein>
<keyword evidence="15" id="KW-0175">Coiled coil</keyword>
<evidence type="ECO:0000256" key="5">
    <source>
        <dbReference type="ARBA" id="ARBA00022527"/>
    </source>
</evidence>
<dbReference type="CDD" id="cd00038">
    <property type="entry name" value="CAP_ED"/>
    <property type="match status" value="3"/>
</dbReference>
<dbReference type="PROSITE" id="PS50011">
    <property type="entry name" value="PROTEIN_KINASE_DOM"/>
    <property type="match status" value="1"/>
</dbReference>
<dbReference type="PANTHER" id="PTHR24353:SF37">
    <property type="entry name" value="CAMP-DEPENDENT PROTEIN KINASE CATALYTIC SUBUNIT PRKX"/>
    <property type="match status" value="1"/>
</dbReference>
<feature type="region of interest" description="Disordered" evidence="16">
    <location>
        <begin position="657"/>
        <end position="691"/>
    </location>
</feature>
<evidence type="ECO:0000256" key="15">
    <source>
        <dbReference type="SAM" id="Coils"/>
    </source>
</evidence>
<keyword evidence="6" id="KW-0808">Transferase</keyword>
<dbReference type="PROSITE" id="PS51285">
    <property type="entry name" value="AGC_KINASE_CTER"/>
    <property type="match status" value="1"/>
</dbReference>
<feature type="domain" description="Protein kinase" evidence="17">
    <location>
        <begin position="383"/>
        <end position="638"/>
    </location>
</feature>
<evidence type="ECO:0000256" key="13">
    <source>
        <dbReference type="ARBA" id="ARBA00047298"/>
    </source>
</evidence>
<gene>
    <name evidence="20" type="ORF">ACAT0790_LOCUS19036</name>
</gene>
<dbReference type="SUPFAM" id="SSF56112">
    <property type="entry name" value="Protein kinase-like (PK-like)"/>
    <property type="match status" value="1"/>
</dbReference>
<feature type="domain" description="Cyclic nucleotide-binding" evidence="18">
    <location>
        <begin position="101"/>
        <end position="236"/>
    </location>
</feature>
<dbReference type="InterPro" id="IPR018488">
    <property type="entry name" value="cNMP-bd_CS"/>
</dbReference>
<dbReference type="GO" id="GO:0004692">
    <property type="term" value="F:cGMP-dependent protein kinase activity"/>
    <property type="evidence" value="ECO:0007669"/>
    <property type="project" value="UniProtKB-EC"/>
</dbReference>
<dbReference type="InterPro" id="IPR011009">
    <property type="entry name" value="Kinase-like_dom_sf"/>
</dbReference>
<dbReference type="Pfam" id="PF00027">
    <property type="entry name" value="cNMP_binding"/>
    <property type="match status" value="3"/>
</dbReference>
<feature type="coiled-coil region" evidence="15">
    <location>
        <begin position="230"/>
        <end position="264"/>
    </location>
</feature>
<comment type="cofactor">
    <cofactor evidence="1">
        <name>Mg(2+)</name>
        <dbReference type="ChEBI" id="CHEBI:18420"/>
    </cofactor>
</comment>
<keyword evidence="11" id="KW-0460">Magnesium</keyword>
<dbReference type="SMART" id="SM00100">
    <property type="entry name" value="cNMP"/>
    <property type="match status" value="2"/>
</dbReference>
<evidence type="ECO:0000256" key="7">
    <source>
        <dbReference type="ARBA" id="ARBA00022723"/>
    </source>
</evidence>
<evidence type="ECO:0000259" key="18">
    <source>
        <dbReference type="PROSITE" id="PS50042"/>
    </source>
</evidence>
<sequence>MDGTEVVTLGSGDYFGENALLYDEPRTATVQASSKISALKVSRAKFDEQHLRDKLEFRKRQAVGGGDIQEDDGSIRPPSAKTAEEAALMREALQKNTNLQTMVNLSGPWLTQLIESAWKESVPAGKELITEGDLSADHFYIVQSGGFTVVRQDAQPHGIYERISCVSEAAEAAEVGEANPGDTFGELALLYFAPRAATVTARTDSVVWVIHRAHFKAVLAMSQKETVEDYKKYLGQVKELSSLLADEQEQVAKSLTEMSFARDEEIFTQGEKGRDFYILVEGEVAVIKDGKRVSLLTATRDRSQCFGEKALLNDAPRAATIKVTSDKAKALTLDKATFDRLLGPLAAIQKRGRKGNSMVRDLGIDLDLTATGRTFGNICLQDIKKLGVLGCGGFGCVELREHMKTGETYALKGLSKGYVVKCRLQKSVLMEKNVQLMCDCPFIIKLYETFNSEQMLYLLLELALGGELYATYNKKNLWGRDDCAKFYVAGTTLAFYHMHSKKIIFRDLKPENLLLNEKGQVKLTDMGLAKVAVGKTYTTCGTPDYFAPEVIASKGHTHAVDWWTLGILIFEMIVGYPPFVDEDPMGIYQKILSGKIVFPKLFDKNAKTLVKKLLTADLGKRYGNLKAGVDDIKMHKWFREISWADLLEKRLPAPFKPSVKSETDTSNFDDYPDSTDTPPAVPAAQDPFVKW</sequence>
<evidence type="ECO:0000259" key="17">
    <source>
        <dbReference type="PROSITE" id="PS50011"/>
    </source>
</evidence>
<keyword evidence="5" id="KW-0723">Serine/threonine-protein kinase</keyword>
<dbReference type="Pfam" id="PF00069">
    <property type="entry name" value="Pkinase"/>
    <property type="match status" value="1"/>
</dbReference>
<evidence type="ECO:0000256" key="9">
    <source>
        <dbReference type="ARBA" id="ARBA00022777"/>
    </source>
</evidence>
<dbReference type="InterPro" id="IPR018490">
    <property type="entry name" value="cNMP-bd_dom_sf"/>
</dbReference>
<dbReference type="Gene3D" id="1.10.510.10">
    <property type="entry name" value="Transferase(Phosphotransferase) domain 1"/>
    <property type="match status" value="1"/>
</dbReference>
<evidence type="ECO:0000256" key="8">
    <source>
        <dbReference type="ARBA" id="ARBA00022741"/>
    </source>
</evidence>
<keyword evidence="4" id="KW-0963">Cytoplasm</keyword>